<comment type="caution">
    <text evidence="1">The sequence shown here is derived from an EMBL/GenBank/DDBJ whole genome shotgun (WGS) entry which is preliminary data.</text>
</comment>
<dbReference type="AlphaFoldDB" id="A0A7J6TEY1"/>
<reference evidence="1 2" key="1">
    <citation type="submission" date="2020-04" db="EMBL/GenBank/DDBJ databases">
        <title>Perkinsus olseni comparative genomics.</title>
        <authorList>
            <person name="Bogema D.R."/>
        </authorList>
    </citation>
    <scope>NUCLEOTIDE SEQUENCE [LARGE SCALE GENOMIC DNA]</scope>
    <source>
        <strain evidence="1">ATCC PRA-205</strain>
    </source>
</reference>
<sequence>MLQMCMRKDVDSDTWSEVSNSSVGNITESVRGCDQDHDIILNKVQKTLQKVSQRVLEIEKSTEELKKCMLCCKILARARRNAVETNEGLREEL</sequence>
<gene>
    <name evidence="1" type="ORF">FOZ62_028497</name>
</gene>
<organism evidence="1 2">
    <name type="scientific">Perkinsus olseni</name>
    <name type="common">Perkinsus atlanticus</name>
    <dbReference type="NCBI Taxonomy" id="32597"/>
    <lineage>
        <taxon>Eukaryota</taxon>
        <taxon>Sar</taxon>
        <taxon>Alveolata</taxon>
        <taxon>Perkinsozoa</taxon>
        <taxon>Perkinsea</taxon>
        <taxon>Perkinsida</taxon>
        <taxon>Perkinsidae</taxon>
        <taxon>Perkinsus</taxon>
    </lineage>
</organism>
<evidence type="ECO:0000313" key="1">
    <source>
        <dbReference type="EMBL" id="KAF4743665.1"/>
    </source>
</evidence>
<dbReference type="EMBL" id="JABANM010007811">
    <property type="protein sequence ID" value="KAF4743665.1"/>
    <property type="molecule type" value="Genomic_DNA"/>
</dbReference>
<accession>A0A7J6TEY1</accession>
<evidence type="ECO:0000313" key="2">
    <source>
        <dbReference type="Proteomes" id="UP000574390"/>
    </source>
</evidence>
<protein>
    <submittedName>
        <fullName evidence="1">Uncharacterized protein</fullName>
    </submittedName>
</protein>
<dbReference type="Proteomes" id="UP000574390">
    <property type="component" value="Unassembled WGS sequence"/>
</dbReference>
<name>A0A7J6TEY1_PEROL</name>
<proteinExistence type="predicted"/>